<accession>A0A501WCW6</accession>
<protein>
    <submittedName>
        <fullName evidence="5">DEAD/DEAH box helicase</fullName>
    </submittedName>
</protein>
<comment type="caution">
    <text evidence="5">The sequence shown here is derived from an EMBL/GenBank/DDBJ whole genome shotgun (WGS) entry which is preliminary data.</text>
</comment>
<dbReference type="SMART" id="SM00490">
    <property type="entry name" value="HELICc"/>
    <property type="match status" value="1"/>
</dbReference>
<keyword evidence="5" id="KW-0347">Helicase</keyword>
<dbReference type="Proteomes" id="UP000319255">
    <property type="component" value="Unassembled WGS sequence"/>
</dbReference>
<dbReference type="Pfam" id="PF00270">
    <property type="entry name" value="DEAD"/>
    <property type="match status" value="1"/>
</dbReference>
<evidence type="ECO:0000256" key="1">
    <source>
        <dbReference type="ARBA" id="ARBA00022741"/>
    </source>
</evidence>
<dbReference type="GO" id="GO:0003676">
    <property type="term" value="F:nucleic acid binding"/>
    <property type="evidence" value="ECO:0007669"/>
    <property type="project" value="InterPro"/>
</dbReference>
<organism evidence="5 6">
    <name type="scientific">Amaricoccus solimangrovi</name>
    <dbReference type="NCBI Taxonomy" id="2589815"/>
    <lineage>
        <taxon>Bacteria</taxon>
        <taxon>Pseudomonadati</taxon>
        <taxon>Pseudomonadota</taxon>
        <taxon>Alphaproteobacteria</taxon>
        <taxon>Rhodobacterales</taxon>
        <taxon>Paracoccaceae</taxon>
        <taxon>Amaricoccus</taxon>
    </lineage>
</organism>
<keyword evidence="1" id="KW-0547">Nucleotide-binding</keyword>
<dbReference type="Gene3D" id="3.40.50.300">
    <property type="entry name" value="P-loop containing nucleotide triphosphate hydrolases"/>
    <property type="match status" value="2"/>
</dbReference>
<dbReference type="GO" id="GO:0006289">
    <property type="term" value="P:nucleotide-excision repair"/>
    <property type="evidence" value="ECO:0007669"/>
    <property type="project" value="TreeGrafter"/>
</dbReference>
<sequence length="2028" mass="218855">MREDGRMRDGIDTPRSGYAEVLDRVADRAASAVVAKGRVRSVALRAALSARLRAEPGQADAFLADPVFEAALVWKRADRTLDDLAGSLLEEDLVAALDGAPNRRWPRHGAEHAPYLHQMRAWTAAAEGRSFLVTSGTGSGKTECFMVPMLNDLLRRSPAGRRRGVQAIVLYPLNALIDSQRERLGEWIAPLSGRITYALYNRHLKETLPPHEWPGGGMVPDRKRLREDPPSILVTNTTMLEYMLMRAQDGPILERSQGTLRWIVLDEAHSYVGAQAAEMALLLRRVREAFGVAPEDVRLAATSATIGEGQETAAALRRFVADLGGVPEDRVEIIAGEEREPDLPPEGAQAALDREALAVPDESLWQVLAPDPRIRAARARMRDGGLTLGAATGILGLGDPGDRGVRHQAFSVLEAAARARAPGSDLRLAPWRLHVFHRAQAGLWACIDPACPDRHPALSTKGSDWPYGQVHLDERERCTCSAPVFEVGACDECGTPWLLAERFAQGAHEYLTQARRGDDEDEYVLDVEPDPSPENGAAATPSREVLLGPARDSGDDIAVRLTDGALLNRPEPEDRFATLRIVEERADRACCARAHEPRTAVRPQTFGAPFLMGNAMPVLLEAVPRAEGAGAAPFGGRRLLSFTDSRQGTARFSAKLQQEAERNLTRAVITHAVQEAGGDDPARAAALQAEIEGLEQAVATVPSLRGLLEERQEVLAALINGAGRISWTDLRGTLAANPELSNFAAEVWRGRPLGGAHLADTPADLAELFLFRELFRRPRLQNNVETMGLARLVFPALEEHARLKVPAQLAEAGHDAGVWADVLHAAVDIVFRATLAIDLPQDPVDMRHWISLRSALSAVMEPGAPPDAESPVRSPARFPTAAATRGSLVRLLYRLTGGAPDNARDAERVDAVLAAIWTAFRSARLLKAAGPYAWRLDLRQAEVARLDRAWQCPQTWRLLPFAPAGVSLNAIEAEALATHVDMPRLPGAAPTGLTAEARAEVRRWLEEDGRVAALRTRGHWTDIHDRIAEFAPFLRAQEHSAQIDRASLQTYEEAFRKGRINILNCSTTMEMGVDIPDVGLVVNTNVPPAPANYRQRVGRAGRRGEPWALAFTFCKDLPLDRMVFREPARLLKGAVRAPAVRLDGPVLVQRHVNALLLGMYLRGEGGIRATTGIGTFFGATPDPAAPWLPDSPAEGFLVALQGEWADSPAVAEALQNLVRGTVLKGNAAVTLCAADTFERMRERWMAEYGQLLTAQAAHPERDPAHGFYMRRAKRMREEFMISELARRGFTPAYGFPVDVVAFDHVGRTGGEGGPSRPLDMAIRDYSPGAEVVIDGLVHRSDGILPTWGNRSEPGSVEDLRTLWRCPSCNAFGLSRLPVETCPDCGSGTRRGELLRPSGFLGTSKPHAAYETLAFVPPDRARVSAAGAPWVSLSDPATGALRTSREGKVLVTSSGPGGAGYAVCIACGRAEAETGGDGEALPAGMRDHLPLQKLRDNPRNDRLCPGNDPGSRRIRRNVRLGNEVSTDVFELRLDALQATEADQGRALAIGAAVREALAERLGIDAELMGVSVAPSVRADAGRRSSFLLYDKASGGSGFANTAEADLPALLTAAAGRLDCPSRCAHGCPDCILRRDLQFDLGPVDRPGGLEALRREVLPRLSLPEDLQVFGPATRALTEPVPDWIRRALAQSGLTRLTLFLHGDATAWDVMDWAGPDLLAAAQRGGAEVALALPAGEVPKLAFAQKLDLVRAIARSGGALRSCANLPMAGGFPIIAEIEEGGRHQQIATPSPSAATVGPTWGDVSVAPALLGAHAPAEMGPALSLAKLAAFGEGNSTRLDIWHQFDGPVAGFGMAFWKAVVPLRPQAFAGKYPVARVMYSDRYLRTPLSARLLAGILRAMPGRNGATAVEIVTEQGSGADREPPRALHHAWPEDVTRGAVLRALLPGASVSLRPKDACPHARSLRLDFADSTAVTIHLDQGLGAWRTPGRPVRFNGNAEPARQAAELMRIQTDVEIQGEGQHPSPLWVTW</sequence>
<evidence type="ECO:0000259" key="4">
    <source>
        <dbReference type="PROSITE" id="PS51194"/>
    </source>
</evidence>
<evidence type="ECO:0000256" key="2">
    <source>
        <dbReference type="ARBA" id="ARBA00022840"/>
    </source>
</evidence>
<dbReference type="EMBL" id="VFRP01000042">
    <property type="protein sequence ID" value="TPE46662.1"/>
    <property type="molecule type" value="Genomic_DNA"/>
</dbReference>
<dbReference type="GO" id="GO:0043138">
    <property type="term" value="F:3'-5' DNA helicase activity"/>
    <property type="evidence" value="ECO:0007669"/>
    <property type="project" value="TreeGrafter"/>
</dbReference>
<dbReference type="PROSITE" id="PS51192">
    <property type="entry name" value="HELICASE_ATP_BIND_1"/>
    <property type="match status" value="1"/>
</dbReference>
<evidence type="ECO:0000259" key="3">
    <source>
        <dbReference type="PROSITE" id="PS51192"/>
    </source>
</evidence>
<reference evidence="5 6" key="1">
    <citation type="submission" date="2019-06" db="EMBL/GenBank/DDBJ databases">
        <title>A novel bacterium of genus Amaricoccus, isolated from marine sediment.</title>
        <authorList>
            <person name="Huang H."/>
            <person name="Mo K."/>
            <person name="Hu Y."/>
        </authorList>
    </citation>
    <scope>NUCLEOTIDE SEQUENCE [LARGE SCALE GENOMIC DNA]</scope>
    <source>
        <strain evidence="5 6">HB172011</strain>
    </source>
</reference>
<dbReference type="PANTHER" id="PTHR47957:SF3">
    <property type="entry name" value="ATP-DEPENDENT HELICASE HRQ1"/>
    <property type="match status" value="1"/>
</dbReference>
<dbReference type="InterPro" id="IPR011545">
    <property type="entry name" value="DEAD/DEAH_box_helicase_dom"/>
</dbReference>
<dbReference type="SMART" id="SM00487">
    <property type="entry name" value="DEXDc"/>
    <property type="match status" value="1"/>
</dbReference>
<dbReference type="GO" id="GO:0005524">
    <property type="term" value="F:ATP binding"/>
    <property type="evidence" value="ECO:0007669"/>
    <property type="project" value="UniProtKB-KW"/>
</dbReference>
<dbReference type="InterPro" id="IPR027417">
    <property type="entry name" value="P-loop_NTPase"/>
</dbReference>
<dbReference type="SUPFAM" id="SSF52540">
    <property type="entry name" value="P-loop containing nucleoside triphosphate hydrolases"/>
    <property type="match status" value="2"/>
</dbReference>
<dbReference type="OrthoDB" id="9815222at2"/>
<dbReference type="Pfam" id="PF09369">
    <property type="entry name" value="MZB"/>
    <property type="match status" value="1"/>
</dbReference>
<evidence type="ECO:0000313" key="5">
    <source>
        <dbReference type="EMBL" id="TPE46662.1"/>
    </source>
</evidence>
<dbReference type="InterPro" id="IPR014001">
    <property type="entry name" value="Helicase_ATP-bd"/>
</dbReference>
<feature type="domain" description="Helicase ATP-binding" evidence="3">
    <location>
        <begin position="122"/>
        <end position="324"/>
    </location>
</feature>
<dbReference type="PROSITE" id="PS51194">
    <property type="entry name" value="HELICASE_CTER"/>
    <property type="match status" value="1"/>
</dbReference>
<gene>
    <name evidence="5" type="ORF">FJM51_21555</name>
</gene>
<keyword evidence="6" id="KW-1185">Reference proteome</keyword>
<dbReference type="Pfam" id="PF00271">
    <property type="entry name" value="Helicase_C"/>
    <property type="match status" value="1"/>
</dbReference>
<feature type="domain" description="Helicase C-terminal" evidence="4">
    <location>
        <begin position="1000"/>
        <end position="1153"/>
    </location>
</feature>
<dbReference type="InterPro" id="IPR018973">
    <property type="entry name" value="MZB"/>
</dbReference>
<dbReference type="InterPro" id="IPR001650">
    <property type="entry name" value="Helicase_C-like"/>
</dbReference>
<name>A0A501WCW6_9RHOB</name>
<keyword evidence="5" id="KW-0378">Hydrolase</keyword>
<keyword evidence="2" id="KW-0067">ATP-binding</keyword>
<evidence type="ECO:0000313" key="6">
    <source>
        <dbReference type="Proteomes" id="UP000319255"/>
    </source>
</evidence>
<dbReference type="PANTHER" id="PTHR47957">
    <property type="entry name" value="ATP-DEPENDENT HELICASE HRQ1"/>
    <property type="match status" value="1"/>
</dbReference>
<proteinExistence type="predicted"/>
<dbReference type="GO" id="GO:0036297">
    <property type="term" value="P:interstrand cross-link repair"/>
    <property type="evidence" value="ECO:0007669"/>
    <property type="project" value="TreeGrafter"/>
</dbReference>